<sequence length="60" mass="6449">MYRSGDYTIALVHANGSRTVALGTGAFDCNDQSHWICLDETGSVRDLSATTLLRCETPTG</sequence>
<evidence type="ECO:0000313" key="2">
    <source>
        <dbReference type="Proteomes" id="UP000289691"/>
    </source>
</evidence>
<accession>A0A498L1P2</accession>
<dbReference type="EMBL" id="RDFA01000001">
    <property type="protein sequence ID" value="RXK52007.1"/>
    <property type="molecule type" value="Genomic_DNA"/>
</dbReference>
<keyword evidence="2" id="KW-1185">Reference proteome</keyword>
<dbReference type="RefSeq" id="WP_129067862.1">
    <property type="nucleotide sequence ID" value="NZ_RDFA01000001.1"/>
</dbReference>
<reference evidence="1 2" key="1">
    <citation type="submission" date="2019-01" db="EMBL/GenBank/DDBJ databases">
        <title>Halorientalis sp. F13-25 a new haloarchaeum isolated from hypersaline water.</title>
        <authorList>
            <person name="Ana D.-V."/>
            <person name="Cristina S.-P."/>
            <person name="Antonio V."/>
        </authorList>
    </citation>
    <scope>NUCLEOTIDE SEQUENCE [LARGE SCALE GENOMIC DNA]</scope>
    <source>
        <strain evidence="1 2">F13-25</strain>
    </source>
</reference>
<name>A0A498L1P2_9EURY</name>
<organism evidence="1 2">
    <name type="scientific">Halorientalis pallida</name>
    <dbReference type="NCBI Taxonomy" id="2479928"/>
    <lineage>
        <taxon>Archaea</taxon>
        <taxon>Methanobacteriati</taxon>
        <taxon>Methanobacteriota</taxon>
        <taxon>Stenosarchaea group</taxon>
        <taxon>Halobacteria</taxon>
        <taxon>Halobacteriales</taxon>
        <taxon>Haloarculaceae</taxon>
        <taxon>Halorientalis</taxon>
    </lineage>
</organism>
<proteinExistence type="predicted"/>
<dbReference type="Proteomes" id="UP000289691">
    <property type="component" value="Unassembled WGS sequence"/>
</dbReference>
<dbReference type="AlphaFoldDB" id="A0A498L1P2"/>
<gene>
    <name evidence="1" type="ORF">EAF64_05085</name>
</gene>
<evidence type="ECO:0000313" key="1">
    <source>
        <dbReference type="EMBL" id="RXK52007.1"/>
    </source>
</evidence>
<protein>
    <submittedName>
        <fullName evidence="1">Uncharacterized protein</fullName>
    </submittedName>
</protein>
<comment type="caution">
    <text evidence="1">The sequence shown here is derived from an EMBL/GenBank/DDBJ whole genome shotgun (WGS) entry which is preliminary data.</text>
</comment>